<gene>
    <name evidence="4" type="ORF">PG999_013636</name>
</gene>
<keyword evidence="2" id="KW-1133">Transmembrane helix</keyword>
<evidence type="ECO:0000256" key="2">
    <source>
        <dbReference type="SAM" id="Phobius"/>
    </source>
</evidence>
<comment type="caution">
    <text evidence="4">The sequence shown here is derived from an EMBL/GenBank/DDBJ whole genome shotgun (WGS) entry which is preliminary data.</text>
</comment>
<sequence>MYFLQYSGIVFAAGLKRPSLHDGYQPTQHWYQQCHGLAAGRQRELHRTRGHVDSLAWHDNRGLRTHEGHVEGQHVLPRHLRRGSAAQVNVALHLLINVVSTAVLASSNFFMQVLNAPSREEIDRAHARGSYLGIGVPSVRNAFVVSRFKTCCWIVLLLSSIPIHLVFNSAVFQTNQRASDFHLTIANEEFANGGKYFAPGASLMASGVDDISDMLTPYYGSNQMNLTDSLAPESPGMANISLVASVAAKWDRISAQDCYNTYLLCDGLREHRNIMLVVDKPGGWRRRETWKLKDNQTEFWDPIVPADEPNSLWYAAQCAMYAEFKSPEEVVCSNTCLSAMFSRNDSIYYRKPLEWHDGYTWTYWFFRDMKTYYPSSYKTNPLNGTYRSGLQGDGELTVKYCLAEPIDRICHVGVSSTLLLAVSVCVLVKTAAAIVVTYVLGAQRHEPLVTLGDAVRSFLCHPDAVTAGRCMLSQREAGREKARPREAATPRRWSALVHRRWSVVPWFVWLTSYFLFGIGIFVAAYLLNETKKSNGLRGSFIESDKNQFFETSYTFTQGVLIANSPQLLLSFCYLAYNSMFTRLQMAREWSRFAGGYHPLRVTDPKGMQYSTYRLQLPYKYSIPLILMSIFLHWLLSNTLYLFISEGGYYGTSSFPSGRNDGVLPPNTAVTIGSSGYSLMALLCVACVLVTIPLFLSFQKMPIGMINVGSNSLAISASCHASPLTTAGKVPGDSSAESAPRKIPHSSTSSRGPYSSLRGSSACEGDAVGGSLRMDSGLLEMQVLVDRKGSQHTLASRSDSDSYEAYKHHYGPVGSSELFEQLSRGRIRWGVIDMPPEWYDEHCGHNRMAGDGDGERAGQVGHLGFGVQGDLVRPPIWGHWYA</sequence>
<name>A0AAW0QKP8_9PEZI</name>
<evidence type="ECO:0000259" key="3">
    <source>
        <dbReference type="Pfam" id="PF20163"/>
    </source>
</evidence>
<keyword evidence="2" id="KW-0812">Transmembrane</keyword>
<dbReference type="AlphaFoldDB" id="A0AAW0QKP8"/>
<feature type="transmembrane region" description="Helical" evidence="2">
    <location>
        <begin position="675"/>
        <end position="695"/>
    </location>
</feature>
<keyword evidence="2" id="KW-0472">Membrane</keyword>
<feature type="domain" description="DUF6536" evidence="3">
    <location>
        <begin position="83"/>
        <end position="191"/>
    </location>
</feature>
<dbReference type="Pfam" id="PF20163">
    <property type="entry name" value="DUF6536"/>
    <property type="match status" value="1"/>
</dbReference>
<protein>
    <recommendedName>
        <fullName evidence="3">DUF6536 domain-containing protein</fullName>
    </recommendedName>
</protein>
<dbReference type="Proteomes" id="UP001392437">
    <property type="component" value="Unassembled WGS sequence"/>
</dbReference>
<feature type="region of interest" description="Disordered" evidence="1">
    <location>
        <begin position="725"/>
        <end position="761"/>
    </location>
</feature>
<dbReference type="EMBL" id="JAQQWP010000011">
    <property type="protein sequence ID" value="KAK8095614.1"/>
    <property type="molecule type" value="Genomic_DNA"/>
</dbReference>
<dbReference type="InterPro" id="IPR046623">
    <property type="entry name" value="DUF6536"/>
</dbReference>
<feature type="compositionally biased region" description="Polar residues" evidence="1">
    <location>
        <begin position="744"/>
        <end position="758"/>
    </location>
</feature>
<dbReference type="PANTHER" id="PTHR35395">
    <property type="entry name" value="DUF6536 DOMAIN-CONTAINING PROTEIN"/>
    <property type="match status" value="1"/>
</dbReference>
<proteinExistence type="predicted"/>
<accession>A0AAW0QKP8</accession>
<feature type="transmembrane region" description="Helical" evidence="2">
    <location>
        <begin position="418"/>
        <end position="440"/>
    </location>
</feature>
<dbReference type="PANTHER" id="PTHR35395:SF1">
    <property type="entry name" value="DUF6536 DOMAIN-CONTAINING PROTEIN"/>
    <property type="match status" value="1"/>
</dbReference>
<evidence type="ECO:0000313" key="4">
    <source>
        <dbReference type="EMBL" id="KAK8095614.1"/>
    </source>
</evidence>
<feature type="transmembrane region" description="Helical" evidence="2">
    <location>
        <begin position="506"/>
        <end position="527"/>
    </location>
</feature>
<evidence type="ECO:0000256" key="1">
    <source>
        <dbReference type="SAM" id="MobiDB-lite"/>
    </source>
</evidence>
<reference evidence="4 5" key="1">
    <citation type="submission" date="2023-01" db="EMBL/GenBank/DDBJ databases">
        <title>Analysis of 21 Apiospora genomes using comparative genomics revels a genus with tremendous synthesis potential of carbohydrate active enzymes and secondary metabolites.</title>
        <authorList>
            <person name="Sorensen T."/>
        </authorList>
    </citation>
    <scope>NUCLEOTIDE SEQUENCE [LARGE SCALE GENOMIC DNA]</scope>
    <source>
        <strain evidence="4 5">CBS 117206</strain>
    </source>
</reference>
<organism evidence="4 5">
    <name type="scientific">Apiospora kogelbergensis</name>
    <dbReference type="NCBI Taxonomy" id="1337665"/>
    <lineage>
        <taxon>Eukaryota</taxon>
        <taxon>Fungi</taxon>
        <taxon>Dikarya</taxon>
        <taxon>Ascomycota</taxon>
        <taxon>Pezizomycotina</taxon>
        <taxon>Sordariomycetes</taxon>
        <taxon>Xylariomycetidae</taxon>
        <taxon>Amphisphaeriales</taxon>
        <taxon>Apiosporaceae</taxon>
        <taxon>Apiospora</taxon>
    </lineage>
</organism>
<evidence type="ECO:0000313" key="5">
    <source>
        <dbReference type="Proteomes" id="UP001392437"/>
    </source>
</evidence>
<feature type="transmembrane region" description="Helical" evidence="2">
    <location>
        <begin position="622"/>
        <end position="643"/>
    </location>
</feature>
<keyword evidence="5" id="KW-1185">Reference proteome</keyword>